<dbReference type="RefSeq" id="WP_084532486.1">
    <property type="nucleotide sequence ID" value="NZ_FQUX01000001.1"/>
</dbReference>
<proteinExistence type="predicted"/>
<dbReference type="PANTHER" id="PTHR37836">
    <property type="entry name" value="LMO1036 PROTEIN"/>
    <property type="match status" value="1"/>
</dbReference>
<dbReference type="InterPro" id="IPR024749">
    <property type="entry name" value="Collagen-bd_put"/>
</dbReference>
<sequence length="459" mass="51931">MGKLLFYFKLVLVFLYFQSIFGQSLGISENGRYIEKADGTPFFYLGDTAWELFHRLDMKEADHYLKNRVDKGFTVIQAVILSELEGLSVPNANGDLPLLNKDPKRPNEAYFKHVDAIVMKANSLGLVMGMLPTWGNYWSSLSEKDIIFTPETAMQYGLFLGKRYKDSGVIWILGGDRNIRTPKDREIVEAMAKGLRQGCNNQQLITFHPRGPGMSSDYFHDAEWLDFNMYQSSHGQHGHDNGLYAAHDYALEPKKPTLDGEPRYENIPVGFYFKGTDPKDRFDDYDVRQAAYWSVFAGACGHTYGNNNIWQMYAPERKSVIGANIPWYNAMDVAGAYQMKHLRTLVEARSFSKWIPKPELILNSMEVKGEPIRAVLATDASFAMVYSPSGMAFTIDKGKVSGANKKAIWYDPRYGVSYHLGTSDTDGIQTYQPPSSGRGQDWILILENTDLNLPMPGFN</sequence>
<dbReference type="Pfam" id="PF12904">
    <property type="entry name" value="Collagen_bind_2"/>
    <property type="match status" value="1"/>
</dbReference>
<name>A0A1M4VZB7_9FLAO</name>
<reference evidence="4" key="1">
    <citation type="submission" date="2016-11" db="EMBL/GenBank/DDBJ databases">
        <authorList>
            <person name="Varghese N."/>
            <person name="Submissions S."/>
        </authorList>
    </citation>
    <scope>NUCLEOTIDE SEQUENCE [LARGE SCALE GENOMIC DNA]</scope>
    <source>
        <strain evidence="4">DSM 17539</strain>
    </source>
</reference>
<protein>
    <submittedName>
        <fullName evidence="3">Putative collagen-binding domain of a collagenase</fullName>
    </submittedName>
</protein>
<evidence type="ECO:0000313" key="3">
    <source>
        <dbReference type="EMBL" id="SHE74306.1"/>
    </source>
</evidence>
<evidence type="ECO:0000259" key="1">
    <source>
        <dbReference type="Pfam" id="PF12904"/>
    </source>
</evidence>
<gene>
    <name evidence="3" type="ORF">SAMN03080594_1011149</name>
</gene>
<evidence type="ECO:0000259" key="2">
    <source>
        <dbReference type="Pfam" id="PF13204"/>
    </source>
</evidence>
<feature type="domain" description="Putative collagen-binding" evidence="1">
    <location>
        <begin position="355"/>
        <end position="447"/>
    </location>
</feature>
<dbReference type="Pfam" id="PF13204">
    <property type="entry name" value="Apiosidase"/>
    <property type="match status" value="1"/>
</dbReference>
<dbReference type="Gene3D" id="3.20.20.80">
    <property type="entry name" value="Glycosidases"/>
    <property type="match status" value="1"/>
</dbReference>
<dbReference type="OrthoDB" id="59486at2"/>
<dbReference type="EMBL" id="FQUX01000001">
    <property type="protein sequence ID" value="SHE74306.1"/>
    <property type="molecule type" value="Genomic_DNA"/>
</dbReference>
<dbReference type="AlphaFoldDB" id="A0A1M4VZB7"/>
<dbReference type="Proteomes" id="UP000184406">
    <property type="component" value="Unassembled WGS sequence"/>
</dbReference>
<dbReference type="PANTHER" id="PTHR37836:SF3">
    <property type="entry name" value="ENDOGLUCANASE"/>
    <property type="match status" value="1"/>
</dbReference>
<dbReference type="InterPro" id="IPR025277">
    <property type="entry name" value="Apiosidase-like_cat_dom"/>
</dbReference>
<feature type="domain" description="Apiosidase-like catalytic" evidence="2">
    <location>
        <begin position="28"/>
        <end position="351"/>
    </location>
</feature>
<accession>A0A1M4VZB7</accession>
<organism evidence="3 4">
    <name type="scientific">Arenibacter palladensis</name>
    <dbReference type="NCBI Taxonomy" id="237373"/>
    <lineage>
        <taxon>Bacteria</taxon>
        <taxon>Pseudomonadati</taxon>
        <taxon>Bacteroidota</taxon>
        <taxon>Flavobacteriia</taxon>
        <taxon>Flavobacteriales</taxon>
        <taxon>Flavobacteriaceae</taxon>
        <taxon>Arenibacter</taxon>
    </lineage>
</organism>
<keyword evidence="4" id="KW-1185">Reference proteome</keyword>
<dbReference type="SUPFAM" id="SSF51445">
    <property type="entry name" value="(Trans)glycosidases"/>
    <property type="match status" value="1"/>
</dbReference>
<dbReference type="InterPro" id="IPR017853">
    <property type="entry name" value="GH"/>
</dbReference>
<evidence type="ECO:0000313" key="4">
    <source>
        <dbReference type="Proteomes" id="UP000184406"/>
    </source>
</evidence>